<name>A0A7N2LKB8_QUELO</name>
<dbReference type="Pfam" id="PF20416">
    <property type="entry name" value="UTP20"/>
    <property type="match status" value="1"/>
</dbReference>
<dbReference type="OMA" id="EGLMAMF"/>
<dbReference type="Pfam" id="PF07539">
    <property type="entry name" value="UTP20_N"/>
    <property type="match status" value="1"/>
</dbReference>
<dbReference type="InterPro" id="IPR011430">
    <property type="entry name" value="UTP20_N"/>
</dbReference>
<dbReference type="Proteomes" id="UP000594261">
    <property type="component" value="Chromosome 4"/>
</dbReference>
<dbReference type="EMBL" id="LRBV02000004">
    <property type="status" value="NOT_ANNOTATED_CDS"/>
    <property type="molecule type" value="Genomic_DNA"/>
</dbReference>
<dbReference type="InterPro" id="IPR046523">
    <property type="entry name" value="UTP20_dom"/>
</dbReference>
<feature type="domain" description="U3 small nucleolar RNA-associated protein 20 C-terminal" evidence="4">
    <location>
        <begin position="2803"/>
        <end position="2877"/>
    </location>
</feature>
<evidence type="ECO:0000256" key="1">
    <source>
        <dbReference type="SAM" id="MobiDB-lite"/>
    </source>
</evidence>
<accession>A0A7N2LKB8</accession>
<dbReference type="PANTHER" id="PTHR17695:SF11">
    <property type="entry name" value="SMALL SUBUNIT PROCESSOME COMPONENT 20 HOMOLOG"/>
    <property type="match status" value="1"/>
</dbReference>
<evidence type="ECO:0000259" key="3">
    <source>
        <dbReference type="Pfam" id="PF20416"/>
    </source>
</evidence>
<dbReference type="InterPro" id="IPR052575">
    <property type="entry name" value="SSU_processome_comp_20"/>
</dbReference>
<reference evidence="5 6" key="1">
    <citation type="journal article" date="2016" name="G3 (Bethesda)">
        <title>First Draft Assembly and Annotation of the Genome of a California Endemic Oak Quercus lobata Nee (Fagaceae).</title>
        <authorList>
            <person name="Sork V.L."/>
            <person name="Fitz-Gibbon S.T."/>
            <person name="Puiu D."/>
            <person name="Crepeau M."/>
            <person name="Gugger P.F."/>
            <person name="Sherman R."/>
            <person name="Stevens K."/>
            <person name="Langley C.H."/>
            <person name="Pellegrini M."/>
            <person name="Salzberg S.L."/>
        </authorList>
    </citation>
    <scope>NUCLEOTIDE SEQUENCE [LARGE SCALE GENOMIC DNA]</scope>
    <source>
        <strain evidence="5 6">cv. SW786</strain>
    </source>
</reference>
<dbReference type="PANTHER" id="PTHR17695">
    <property type="entry name" value="SMALL SUBUNIT PROCESSOME COMPONENT 20 HOMOLOG"/>
    <property type="match status" value="1"/>
</dbReference>
<evidence type="ECO:0008006" key="7">
    <source>
        <dbReference type="Google" id="ProtNLM"/>
    </source>
</evidence>
<feature type="region of interest" description="Disordered" evidence="1">
    <location>
        <begin position="2172"/>
        <end position="2193"/>
    </location>
</feature>
<evidence type="ECO:0000313" key="5">
    <source>
        <dbReference type="EnsemblPlants" id="QL04p081909:mrna"/>
    </source>
</evidence>
<keyword evidence="6" id="KW-1185">Reference proteome</keyword>
<evidence type="ECO:0000259" key="4">
    <source>
        <dbReference type="Pfam" id="PF23099"/>
    </source>
</evidence>
<evidence type="ECO:0000313" key="6">
    <source>
        <dbReference type="Proteomes" id="UP000594261"/>
    </source>
</evidence>
<dbReference type="Gramene" id="QL04p081909:mrna">
    <property type="protein sequence ID" value="QL04p081909:mrna"/>
    <property type="gene ID" value="QL04p081909"/>
</dbReference>
<sequence length="2893" mass="329952">MATPSQAQAVKSLNKSPGRRRFVFKNFSQRVEEIEIDVFRSLNKVKAEPSEGSSFFRDCLTEWRELNTAEDFISFYEEMLPLVQTLPLIILQKELIFSKLIPRLQMSARLSLEPILRLLAALSRDLLVDFIPFLPRIVDSLVSLLETGADREPEIIEQIFTSWSYIMMYLQKYLIRDLVYVLKYWRPHYIFFFLVKKPHYIFTYLQTYITYFKNFSQRVEEIEIDVFRSLNKVKAEPSEGSSFFRDCLTEWRELNTAEDFISFYEEMLPLVQTLPLIILQKELIFSKLIPRLQMSARLSLEPILRLLAALSRDLLVDFIPFLPRIVDSLVSLLETGADREPEIIEQIFTSWSYIMMYLQKYLIRDLVYVLKVTLKLRYYPKEYVQEFMAEAISFLFRNAPAEQLQEGIKKIMTEVIKKPLPARKCGISALLFYVMRGSSSRFHSRAERVLRLLMDDSIFGSDAVVEVIITAFQRLCENIEPKELDLMWKCLYEKITECVTNGCILHLSHLLSLLISIVQIHNGQIVYDYQSLLEHVGLLVQRFVVPSDLVKAEDHQEEVVDKVLELIVCILNGLHSSNDMSTISSCSLQWAPVFKLRNSSLLTFIRELLQKDPCIVDIFRVNILSALNDMVETSEEVIYLLLSFCEIMEAKAQGSNFLVGTFGKGFPKIQSCLQEAVSDWIREIKEIVRIDPSSTHIHETKFALLWGIIRCYPQLIDIQKKSSCLMDLIDALNQLLMMEADCIAGVPKQTWQCLIGAALSSYNKSHLGKESDSEETSKFLHLVKRYRSSLPVLSAVADYLDFVYGPISEAVNSNRMYHQELAGEKVVDAVSIFSDNLRHSNKEIRLSTLRILCHYQPLGCVDSTNDQPAAKKMRTEVSQNSLVESQGINVIQLLLSIEETPLSISTSRKVILLISKIQMGLSAGRLPDAYAPLVLNGIIGILNNRFSYLWNPAIECLAVLMSQHFGLVGDRFVSYLEQYQSIFHTSNEVYEGNSKAYESSDLVKCFNSFVYPGSESTPCATILSLLLQSLQKIPIVIESRSREFVPLFLKFLGYDCNVLASVGIFNSHACKGKEWKGVLKEWLNLLKVMRNPRSFYQSQFLKEVLQNRLLDENDAEIQMKVLDCLLIWKDDFLLPYDQHLKKLISSKYLREELTTWSLSKESNLIEDQHRAYLVPIVIRLLMPKVRNLKTLASRKNASINHRKAVLGFIAQLDVEELPLFFALLIKPLQIISQEADSTACWLWTSPENFMDQFQAFNFLKYFTVDNIIALSWKKRYGFLHVIEDVLGVFDELHLRPFLDLLMGCIVRLLGSCASNIDVAKCNGFSSLEDHSSADLTLLEKDDAPTNHVLTSSAMKQFKDLRSLCLKVISFVLNKYEDHEFGCEFWDLFFASVKNLVDGFKQEGSSSEKPSSLFSCFVAMSRSHRLVSLLSRETKLVPDIFSILSVKSASEAIVSCVLKFVENLLNLDSELDDKDDAAKRVLLPNLEALICSLHCLFLSDSATKRKLVKCPGERDIRIFKLLSKYIKDPLLASKFVDILLPFLAKRAQNSDLCSEAVQVFRDIIPVLGSDSTKTILNAVSPLLTSVELDMRLSICDLLDSLAEVDPSILLVAKLVRDLNATSAAEIGGLDYDTIVNAYEKICVDFFYTIHEDHVLLILSHCVYDMSSEDLILRHSAFRSMCSFIEFSALVISQEGKSHQEVIAKMIASDDGCWTRASIQHIANKFLLKHVGNTLSRETNIKKEWIDLLREMVLKLPEVANLNSLGMLCSNDAEVDFFNNIIHLQRHRRARALLRFKNVISTSNMSEGIINRIFVPLFFNILFDVQDGKGEHVRGACIEALAAISGHAEWKSYYALLVRCLREITLKPDKQKLLLRLTCSILDQFHFLEISKSQEGNDSFVNDSDSVTIGSDSSAILHKCSTFNIATEIQTCLHKTVLPKIQKLLNFEPDKVSVNINLAALKLLKLLPGDVMDSLLSSIIHRIANFLKNRLESIRDEARSALAACLKELGLEYLQFVLRVLRATLKRGFEMHVLGYTLNFILSKSLLIPVIGKLDYCLGDLLSIVENDIMGDVAEEKEVGKIASKMKETKTRMSFKTLELIAQSITFKTHALKLLSPVTTHLQKQMTPKVKTELERMLNHIAVGIERNPSVDQTDLFIFVYGLIEDGIKDGNGQGEQSLGAEARKHPRKDMSGKRITSGRVVNVSSHLIIVFALRILHKRIRSLKRDKIDEHVLSMLDPFVTLLGNCLGSRYEDILSASLSCLTPLVRLPLQSLESQADKIKVAVLDIAQGLVSSSSPLMQSCLRLLAVLLRSSKITLSSAQLHLLIQFPLFVDLERNPSSLALSLLKAIVSRKLVVPEIYDLVTQVGELMVTSQVDSIRKKSSQILLQFLLGYQLSVKRLQQHLAFLLSNLRYEHSTGRESVLEMIHAIMVKFPKKNVDEQSLTLFTHLVICLSNDHDNKVRSMTGAAIKKLIGCVSPHSLHSILDYTLSWYSYSEETQKLRSAAAQVLGLSVEVMKKGFQRYVNKVLPVTRKILQSAINVVTNRQLDFPEETAVTSWRETYYSLIMLEKMLHQFHDLFFESDLEDIWEAICELLLHPHMWLRHISSRLISLYFANVIDASRENQEKSLGTYFLMKPSRLFIIAVSLCCQLKTPFNDDAASNLITQNFVFTICGVHSLMGQMEYIDSPNFWSSLEEHEQGRFLKAFQLLDSRKGRSVYFSLTSGDQKDHDHSKDIRYLIISYLLKRIGKIALQMDAIQMKIVFNSFEKISSQISPDDCLHYAYEILLPLYKVCEGFAGKVIPDDIKQLAQEVCETLRKVLGIQSFVQIYSEIRKNLKAKRDKRKQEEKIMAVVNPMRNAKRKLRIAAKHRANKKRKIMTMKMGRWMNNKKPRTM</sequence>
<dbReference type="SUPFAM" id="SSF48371">
    <property type="entry name" value="ARM repeat"/>
    <property type="match status" value="3"/>
</dbReference>
<dbReference type="InterPro" id="IPR057525">
    <property type="entry name" value="UTP20_C"/>
</dbReference>
<reference evidence="5" key="2">
    <citation type="submission" date="2021-01" db="UniProtKB">
        <authorList>
            <consortium name="EnsemblPlants"/>
        </authorList>
    </citation>
    <scope>IDENTIFICATION</scope>
</reference>
<proteinExistence type="predicted"/>
<dbReference type="FunCoup" id="A0A7N2LKB8">
    <property type="interactions" value="2855"/>
</dbReference>
<dbReference type="GO" id="GO:0030686">
    <property type="term" value="C:90S preribosome"/>
    <property type="evidence" value="ECO:0007669"/>
    <property type="project" value="TreeGrafter"/>
</dbReference>
<evidence type="ECO:0000259" key="2">
    <source>
        <dbReference type="Pfam" id="PF07539"/>
    </source>
</evidence>
<dbReference type="InterPro" id="IPR011989">
    <property type="entry name" value="ARM-like"/>
</dbReference>
<dbReference type="GO" id="GO:0032040">
    <property type="term" value="C:small-subunit processome"/>
    <property type="evidence" value="ECO:0007669"/>
    <property type="project" value="TreeGrafter"/>
</dbReference>
<dbReference type="InParanoid" id="A0A7N2LKB8"/>
<dbReference type="Gene3D" id="1.25.10.10">
    <property type="entry name" value="Leucine-rich Repeat Variant"/>
    <property type="match status" value="2"/>
</dbReference>
<protein>
    <recommendedName>
        <fullName evidence="7">Small subunit processome component 20 homolog</fullName>
    </recommendedName>
</protein>
<dbReference type="InterPro" id="IPR016024">
    <property type="entry name" value="ARM-type_fold"/>
</dbReference>
<organism evidence="5 6">
    <name type="scientific">Quercus lobata</name>
    <name type="common">Valley oak</name>
    <dbReference type="NCBI Taxonomy" id="97700"/>
    <lineage>
        <taxon>Eukaryota</taxon>
        <taxon>Viridiplantae</taxon>
        <taxon>Streptophyta</taxon>
        <taxon>Embryophyta</taxon>
        <taxon>Tracheophyta</taxon>
        <taxon>Spermatophyta</taxon>
        <taxon>Magnoliopsida</taxon>
        <taxon>eudicotyledons</taxon>
        <taxon>Gunneridae</taxon>
        <taxon>Pentapetalae</taxon>
        <taxon>rosids</taxon>
        <taxon>fabids</taxon>
        <taxon>Fagales</taxon>
        <taxon>Fagaceae</taxon>
        <taxon>Quercus</taxon>
    </lineage>
</organism>
<feature type="domain" description="U3 small nucleolar RNA-associated protein 20 N-terminal" evidence="2">
    <location>
        <begin position="1076"/>
        <end position="1705"/>
    </location>
</feature>
<dbReference type="Pfam" id="PF23099">
    <property type="entry name" value="UTP20_C"/>
    <property type="match status" value="1"/>
</dbReference>
<feature type="domain" description="U3 small nucleolar RNA-associated protein 20" evidence="3">
    <location>
        <begin position="1948"/>
        <end position="2162"/>
    </location>
</feature>
<dbReference type="EnsemblPlants" id="QL04p081909:mrna">
    <property type="protein sequence ID" value="QL04p081909:mrna"/>
    <property type="gene ID" value="QL04p081909"/>
</dbReference>